<comment type="caution">
    <text evidence="1">The sequence shown here is derived from an EMBL/GenBank/DDBJ whole genome shotgun (WGS) entry which is preliminary data.</text>
</comment>
<evidence type="ECO:0000313" key="2">
    <source>
        <dbReference type="Proteomes" id="UP001156102"/>
    </source>
</evidence>
<dbReference type="AlphaFoldDB" id="A0AA41X9X6"/>
<proteinExistence type="predicted"/>
<dbReference type="EMBL" id="JANCLT010000007">
    <property type="protein sequence ID" value="MCP8969605.1"/>
    <property type="molecule type" value="Genomic_DNA"/>
</dbReference>
<accession>A0AA41X9X6</accession>
<reference evidence="1" key="1">
    <citation type="submission" date="2022-07" db="EMBL/GenBank/DDBJ databases">
        <authorList>
            <person name="Li W.-J."/>
            <person name="Deng Q.-Q."/>
        </authorList>
    </citation>
    <scope>NUCLEOTIDE SEQUENCE</scope>
    <source>
        <strain evidence="1">SYSU M60031</strain>
    </source>
</reference>
<keyword evidence="2" id="KW-1185">Reference proteome</keyword>
<name>A0AA41X9X6_9BACI</name>
<evidence type="ECO:0000313" key="1">
    <source>
        <dbReference type="EMBL" id="MCP8969605.1"/>
    </source>
</evidence>
<dbReference type="Proteomes" id="UP001156102">
    <property type="component" value="Unassembled WGS sequence"/>
</dbReference>
<gene>
    <name evidence="1" type="ORF">NK662_13815</name>
</gene>
<dbReference type="RefSeq" id="WP_254759529.1">
    <property type="nucleotide sequence ID" value="NZ_JANCLT010000007.1"/>
</dbReference>
<sequence>MWSCDETIRCVVEQNREKWNNHNHQIPGSGTKKSKNETIFLKYETKELKSETITLKNETIPPGSLFSLCNFPAAGKQFPTFARKSVSVLPGKSPSAAAEGDFSVLQRVLMHNLSFLSKFFYRLRKC</sequence>
<protein>
    <submittedName>
        <fullName evidence="1">Uncharacterized protein</fullName>
    </submittedName>
</protein>
<organism evidence="1 2">
    <name type="scientific">Ectobacillus ponti</name>
    <dbReference type="NCBI Taxonomy" id="2961894"/>
    <lineage>
        <taxon>Bacteria</taxon>
        <taxon>Bacillati</taxon>
        <taxon>Bacillota</taxon>
        <taxon>Bacilli</taxon>
        <taxon>Bacillales</taxon>
        <taxon>Bacillaceae</taxon>
        <taxon>Ectobacillus</taxon>
    </lineage>
</organism>